<gene>
    <name evidence="1" type="ORF">IM660_10145</name>
</gene>
<sequence length="159" mass="17476">MALIIVLTEEALQESDVAAIGELHDAPGTRFHVLVPQDTERNLVTDFIDHLSLFELKEAWDELTHRPDPQQARAEADDALATSLQRFEAAGTDAEGAVIADDPIPALRQAVNGLRADEVVVVTRPHAVEDTFHRDWASRARESLGLPVLHLYSGTNRLG</sequence>
<dbReference type="Gene3D" id="3.40.50.620">
    <property type="entry name" value="HUPs"/>
    <property type="match status" value="1"/>
</dbReference>
<dbReference type="RefSeq" id="WP_193495197.1">
    <property type="nucleotide sequence ID" value="NZ_CP063169.1"/>
</dbReference>
<accession>A0A7M1SNG6</accession>
<dbReference type="Proteomes" id="UP000593758">
    <property type="component" value="Chromosome"/>
</dbReference>
<name>A0A7M1SNG6_9MICO</name>
<dbReference type="SUPFAM" id="SSF52402">
    <property type="entry name" value="Adenine nucleotide alpha hydrolases-like"/>
    <property type="match status" value="1"/>
</dbReference>
<dbReference type="KEGG" id="halt:IM660_10145"/>
<proteinExistence type="predicted"/>
<organism evidence="1 2">
    <name type="scientific">Ruania alkalisoli</name>
    <dbReference type="NCBI Taxonomy" id="2779775"/>
    <lineage>
        <taxon>Bacteria</taxon>
        <taxon>Bacillati</taxon>
        <taxon>Actinomycetota</taxon>
        <taxon>Actinomycetes</taxon>
        <taxon>Micrococcales</taxon>
        <taxon>Ruaniaceae</taxon>
        <taxon>Ruania</taxon>
    </lineage>
</organism>
<dbReference type="AlphaFoldDB" id="A0A7M1SNG6"/>
<evidence type="ECO:0008006" key="3">
    <source>
        <dbReference type="Google" id="ProtNLM"/>
    </source>
</evidence>
<reference evidence="1 2" key="1">
    <citation type="submission" date="2020-10" db="EMBL/GenBank/DDBJ databases">
        <title>Haloactinobacterium sp. RN3S43, a bacterium isolated from saline soil.</title>
        <authorList>
            <person name="Sun J.-Q."/>
        </authorList>
    </citation>
    <scope>NUCLEOTIDE SEQUENCE [LARGE SCALE GENOMIC DNA]</scope>
    <source>
        <strain evidence="1 2">RN3S43</strain>
    </source>
</reference>
<dbReference type="EMBL" id="CP063169">
    <property type="protein sequence ID" value="QOR69099.1"/>
    <property type="molecule type" value="Genomic_DNA"/>
</dbReference>
<keyword evidence="2" id="KW-1185">Reference proteome</keyword>
<dbReference type="InterPro" id="IPR014729">
    <property type="entry name" value="Rossmann-like_a/b/a_fold"/>
</dbReference>
<evidence type="ECO:0000313" key="2">
    <source>
        <dbReference type="Proteomes" id="UP000593758"/>
    </source>
</evidence>
<evidence type="ECO:0000313" key="1">
    <source>
        <dbReference type="EMBL" id="QOR69099.1"/>
    </source>
</evidence>
<protein>
    <recommendedName>
        <fullName evidence="3">Universal stress protein</fullName>
    </recommendedName>
</protein>